<comment type="caution">
    <text evidence="1">The sequence shown here is derived from an EMBL/GenBank/DDBJ whole genome shotgun (WGS) entry which is preliminary data.</text>
</comment>
<sequence length="65" mass="7596">MKISMPFYSTFKKVREVRRGHINNPLSVTGRALLLAVTPFPQTHLLKSKQKLRLGRISYYLIHPF</sequence>
<gene>
    <name evidence="1" type="ORF">ABT39_MTgene5890</name>
</gene>
<evidence type="ECO:0000313" key="1">
    <source>
        <dbReference type="EMBL" id="KUM47703.1"/>
    </source>
</evidence>
<protein>
    <submittedName>
        <fullName evidence="1">Uncharacterized protein</fullName>
    </submittedName>
</protein>
<accession>A0A117NH25</accession>
<keyword evidence="1" id="KW-0496">Mitochondrion</keyword>
<dbReference type="AlphaFoldDB" id="A0A117NH25"/>
<name>A0A117NH25_PICGL</name>
<reference evidence="1" key="1">
    <citation type="journal article" date="2015" name="Genome Biol. Evol.">
        <title>Organellar Genomes of White Spruce (Picea glauca): Assembly and Annotation.</title>
        <authorList>
            <person name="Jackman S.D."/>
            <person name="Warren R.L."/>
            <person name="Gibb E.A."/>
            <person name="Vandervalk B.P."/>
            <person name="Mohamadi H."/>
            <person name="Chu J."/>
            <person name="Raymond A."/>
            <person name="Pleasance S."/>
            <person name="Coope R."/>
            <person name="Wildung M.R."/>
            <person name="Ritland C.E."/>
            <person name="Bousquet J."/>
            <person name="Jones S.J."/>
            <person name="Bohlmann J."/>
            <person name="Birol I."/>
        </authorList>
    </citation>
    <scope>NUCLEOTIDE SEQUENCE [LARGE SCALE GENOMIC DNA]</scope>
    <source>
        <tissue evidence="1">Flushing bud</tissue>
    </source>
</reference>
<dbReference type="EMBL" id="LKAM01000007">
    <property type="protein sequence ID" value="KUM47703.1"/>
    <property type="molecule type" value="Genomic_DNA"/>
</dbReference>
<geneLocation type="mitochondrion" evidence="1"/>
<organism evidence="1">
    <name type="scientific">Picea glauca</name>
    <name type="common">White spruce</name>
    <name type="synonym">Pinus glauca</name>
    <dbReference type="NCBI Taxonomy" id="3330"/>
    <lineage>
        <taxon>Eukaryota</taxon>
        <taxon>Viridiplantae</taxon>
        <taxon>Streptophyta</taxon>
        <taxon>Embryophyta</taxon>
        <taxon>Tracheophyta</taxon>
        <taxon>Spermatophyta</taxon>
        <taxon>Pinopsida</taxon>
        <taxon>Pinidae</taxon>
        <taxon>Conifers I</taxon>
        <taxon>Pinales</taxon>
        <taxon>Pinaceae</taxon>
        <taxon>Picea</taxon>
    </lineage>
</organism>
<proteinExistence type="predicted"/>